<dbReference type="RefSeq" id="WP_048643780.1">
    <property type="nucleotide sequence ID" value="NZ_CAXBGM010000078.1"/>
</dbReference>
<dbReference type="OrthoDB" id="4619215at2"/>
<reference evidence="1 2" key="1">
    <citation type="submission" date="2015-07" db="EMBL/GenBank/DDBJ databases">
        <authorList>
            <person name="Kim K.M."/>
        </authorList>
    </citation>
    <scope>NUCLEOTIDE SEQUENCE [LARGE SCALE GENOMIC DNA]</scope>
    <source>
        <strain evidence="1 2">KCTC 12363</strain>
    </source>
</reference>
<dbReference type="InterPro" id="IPR055679">
    <property type="entry name" value="DUF7255"/>
</dbReference>
<proteinExistence type="predicted"/>
<dbReference type="Proteomes" id="UP000036520">
    <property type="component" value="Chromosome"/>
</dbReference>
<protein>
    <submittedName>
        <fullName evidence="1">Uncharacterized protein</fullName>
    </submittedName>
</protein>
<name>A0A0H4PGP8_9BACT</name>
<evidence type="ECO:0000313" key="1">
    <source>
        <dbReference type="EMBL" id="AKP53706.1"/>
    </source>
</evidence>
<dbReference type="AlphaFoldDB" id="A0A0H4PGP8"/>
<gene>
    <name evidence="1" type="ORF">CA2015_4361</name>
</gene>
<dbReference type="Pfam" id="PF23913">
    <property type="entry name" value="DUF7255"/>
    <property type="match status" value="1"/>
</dbReference>
<keyword evidence="2" id="KW-1185">Reference proteome</keyword>
<sequence length="214" mass="24899">MHHQKIDQLIKALEEIEAPYEIDFHVPIKKSLIEGKGEGLLLEAYKELDGEGDFPLLNQLKVDIKIGKFLFVYDDANHFNRYRLKTLKAEVYSLFNYTWHQSYLRMCRTFERECLVSGSQERIWNGPPIASRCFGRSEEAPDLTGNGSSGWKLNAYNDLQYDLISRLQGFKLIRIPSYENLMIGGKLQRIDKLLLRPNAETLRVIGSWLLRKMD</sequence>
<organism evidence="1 2">
    <name type="scientific">Cyclobacterium amurskyense</name>
    <dbReference type="NCBI Taxonomy" id="320787"/>
    <lineage>
        <taxon>Bacteria</taxon>
        <taxon>Pseudomonadati</taxon>
        <taxon>Bacteroidota</taxon>
        <taxon>Cytophagia</taxon>
        <taxon>Cytophagales</taxon>
        <taxon>Cyclobacteriaceae</taxon>
        <taxon>Cyclobacterium</taxon>
    </lineage>
</organism>
<evidence type="ECO:0000313" key="2">
    <source>
        <dbReference type="Proteomes" id="UP000036520"/>
    </source>
</evidence>
<dbReference type="EMBL" id="CP012040">
    <property type="protein sequence ID" value="AKP53706.1"/>
    <property type="molecule type" value="Genomic_DNA"/>
</dbReference>
<accession>A0A0H4PGP8</accession>
<dbReference type="KEGG" id="camu:CA2015_4361"/>